<keyword evidence="6" id="KW-0539">Nucleus</keyword>
<evidence type="ECO:0000256" key="2">
    <source>
        <dbReference type="ARBA" id="ARBA00010208"/>
    </source>
</evidence>
<feature type="active site" description="Nucleophile" evidence="10">
    <location>
        <position position="247"/>
    </location>
</feature>
<dbReference type="Pfam" id="PF11969">
    <property type="entry name" value="DcpS_C"/>
    <property type="match status" value="1"/>
</dbReference>
<keyword evidence="5" id="KW-0378">Hydrolase</keyword>
<name>A0A7S0YF63_9CHLO</name>
<organism evidence="12">
    <name type="scientific">Polytomella parva</name>
    <dbReference type="NCBI Taxonomy" id="51329"/>
    <lineage>
        <taxon>Eukaryota</taxon>
        <taxon>Viridiplantae</taxon>
        <taxon>Chlorophyta</taxon>
        <taxon>core chlorophytes</taxon>
        <taxon>Chlorophyceae</taxon>
        <taxon>CS clade</taxon>
        <taxon>Chlamydomonadales</taxon>
        <taxon>Chlamydomonadaceae</taxon>
        <taxon>Polytomella</taxon>
    </lineage>
</organism>
<feature type="binding site" evidence="11">
    <location>
        <begin position="238"/>
        <end position="249"/>
    </location>
    <ligand>
        <name>substrate</name>
    </ligand>
</feature>
<dbReference type="Pfam" id="PF05652">
    <property type="entry name" value="DcpS"/>
    <property type="match status" value="1"/>
</dbReference>
<evidence type="ECO:0000313" key="12">
    <source>
        <dbReference type="EMBL" id="CAD8772932.1"/>
    </source>
</evidence>
<dbReference type="SUPFAM" id="SSF54197">
    <property type="entry name" value="HIT-like"/>
    <property type="match status" value="1"/>
</dbReference>
<comment type="subcellular location">
    <subcellularLocation>
        <location evidence="1">Nucleus</location>
    </subcellularLocation>
</comment>
<dbReference type="Gene3D" id="3.30.200.40">
    <property type="entry name" value="Scavenger mRNA decapping enzyme, N-terminal domain"/>
    <property type="match status" value="1"/>
</dbReference>
<evidence type="ECO:0000256" key="6">
    <source>
        <dbReference type="ARBA" id="ARBA00023242"/>
    </source>
</evidence>
<dbReference type="FunFam" id="3.30.428.10:FF:000006">
    <property type="entry name" value="m7GpppX diphosphatase"/>
    <property type="match status" value="1"/>
</dbReference>
<evidence type="ECO:0000256" key="1">
    <source>
        <dbReference type="ARBA" id="ARBA00004123"/>
    </source>
</evidence>
<evidence type="ECO:0000256" key="9">
    <source>
        <dbReference type="ARBA" id="ARBA00048222"/>
    </source>
</evidence>
<dbReference type="PIRSF" id="PIRSF028973">
    <property type="entry name" value="Scavenger_mRNA_decap_enz"/>
    <property type="match status" value="1"/>
</dbReference>
<dbReference type="InterPro" id="IPR011145">
    <property type="entry name" value="Scavenger_mRNA_decap_enz_N"/>
</dbReference>
<dbReference type="AlphaFoldDB" id="A0A7S0YF63"/>
<proteinExistence type="inferred from homology"/>
<protein>
    <recommendedName>
        <fullName evidence="4">m7GpppX diphosphatase</fullName>
        <ecNumber evidence="3">3.6.1.59</ecNumber>
    </recommendedName>
    <alternativeName>
        <fullName evidence="8">Decapping scavenger enzyme</fullName>
    </alternativeName>
    <alternativeName>
        <fullName evidence="7">Scavenger mRNA-decapping enzyme DcpS</fullName>
    </alternativeName>
</protein>
<dbReference type="GO" id="GO:0000340">
    <property type="term" value="F:RNA 7-methylguanosine cap binding"/>
    <property type="evidence" value="ECO:0007669"/>
    <property type="project" value="TreeGrafter"/>
</dbReference>
<evidence type="ECO:0000256" key="5">
    <source>
        <dbReference type="ARBA" id="ARBA00022801"/>
    </source>
</evidence>
<dbReference type="GO" id="GO:0000290">
    <property type="term" value="P:deadenylation-dependent decapping of nuclear-transcribed mRNA"/>
    <property type="evidence" value="ECO:0007669"/>
    <property type="project" value="InterPro"/>
</dbReference>
<feature type="binding site" evidence="11">
    <location>
        <position position="177"/>
    </location>
    <ligand>
        <name>substrate</name>
    </ligand>
</feature>
<accession>A0A7S0YF63</accession>
<comment type="catalytic activity">
    <reaction evidence="9">
        <text>a 5'-end (N(7)-methyl 5'-triphosphoguanosine)-ribonucleoside in mRNA + H2O = N(7)-methyl-GMP + a 5'-end diphospho-ribonucleoside in mRNA + 2 H(+)</text>
        <dbReference type="Rhea" id="RHEA:65388"/>
        <dbReference type="Rhea" id="RHEA-COMP:17165"/>
        <dbReference type="Rhea" id="RHEA-COMP:17167"/>
        <dbReference type="ChEBI" id="CHEBI:15377"/>
        <dbReference type="ChEBI" id="CHEBI:15378"/>
        <dbReference type="ChEBI" id="CHEBI:58285"/>
        <dbReference type="ChEBI" id="CHEBI:156461"/>
        <dbReference type="ChEBI" id="CHEBI:167616"/>
        <dbReference type="EC" id="3.6.1.59"/>
    </reaction>
</comment>
<gene>
    <name evidence="12" type="ORF">PPAR00522_LOCUS9338</name>
</gene>
<evidence type="ECO:0000256" key="3">
    <source>
        <dbReference type="ARBA" id="ARBA00012520"/>
    </source>
</evidence>
<dbReference type="EC" id="3.6.1.59" evidence="3"/>
<evidence type="ECO:0000256" key="8">
    <source>
        <dbReference type="ARBA" id="ARBA00030609"/>
    </source>
</evidence>
<evidence type="ECO:0000256" key="7">
    <source>
        <dbReference type="ARBA" id="ARBA00029885"/>
    </source>
</evidence>
<dbReference type="GO" id="GO:0005634">
    <property type="term" value="C:nucleus"/>
    <property type="evidence" value="ECO:0007669"/>
    <property type="project" value="UniProtKB-SubCell"/>
</dbReference>
<dbReference type="PANTHER" id="PTHR12978:SF0">
    <property type="entry name" value="M7GPPPX DIPHOSPHATASE"/>
    <property type="match status" value="1"/>
</dbReference>
<comment type="similarity">
    <text evidence="2">Belongs to the HIT family.</text>
</comment>
<dbReference type="PANTHER" id="PTHR12978">
    <property type="entry name" value="HISTIDINE TRIAD HIT PROTEIN MEMBER"/>
    <property type="match status" value="1"/>
</dbReference>
<dbReference type="InterPro" id="IPR036265">
    <property type="entry name" value="HIT-like_sf"/>
</dbReference>
<evidence type="ECO:0000256" key="10">
    <source>
        <dbReference type="PIRSR" id="PIRSR028973-1"/>
    </source>
</evidence>
<dbReference type="GO" id="GO:0000932">
    <property type="term" value="C:P-body"/>
    <property type="evidence" value="ECO:0007669"/>
    <property type="project" value="TreeGrafter"/>
</dbReference>
<evidence type="ECO:0000256" key="4">
    <source>
        <dbReference type="ARBA" id="ARBA00015636"/>
    </source>
</evidence>
<dbReference type="Gene3D" id="3.30.428.10">
    <property type="entry name" value="HIT-like"/>
    <property type="match status" value="1"/>
</dbReference>
<reference evidence="12" key="1">
    <citation type="submission" date="2021-01" db="EMBL/GenBank/DDBJ databases">
        <authorList>
            <person name="Corre E."/>
            <person name="Pelletier E."/>
            <person name="Niang G."/>
            <person name="Scheremetjew M."/>
            <person name="Finn R."/>
            <person name="Kale V."/>
            <person name="Holt S."/>
            <person name="Cochrane G."/>
            <person name="Meng A."/>
            <person name="Brown T."/>
            <person name="Cohen L."/>
        </authorList>
    </citation>
    <scope>NUCLEOTIDE SEQUENCE</scope>
    <source>
        <strain evidence="12">SAG 63-3</strain>
    </source>
</reference>
<dbReference type="EMBL" id="HBFM01014848">
    <property type="protein sequence ID" value="CAD8772932.1"/>
    <property type="molecule type" value="Transcribed_RNA"/>
</dbReference>
<evidence type="ECO:0000256" key="11">
    <source>
        <dbReference type="PIRSR" id="PIRSR028973-2"/>
    </source>
</evidence>
<dbReference type="SUPFAM" id="SSF102860">
    <property type="entry name" value="mRNA decapping enzyme DcpS N-terminal domain"/>
    <property type="match status" value="1"/>
</dbReference>
<dbReference type="InterPro" id="IPR008594">
    <property type="entry name" value="DcpS/DCS2"/>
</dbReference>
<sequence length="310" mass="35822">MSEISSKELASTGKLPNLSQFKFEKVLMEFSDTKGLVVSGTFEPFEEKAILILNRKMFDTKNIEGLFCEEACLELDFVNNIYSKYNSTVPPTHGKITVDIIYPATEKHFQKYKIQPRFLVQETPELYKDKVESYIKLNPEAHIQWVFNILDKKAETERILFEDSDPESGFVLLPDFKWDQSQLNQLYCLAIIHRRGIASIRDLNASHLDMLESILSKSKEAIKERFGVSQSSIRAYVHYPPSYYHFHVHFVHEQMQGATALVGKAILLEDIIDMIKTFGSDALQKRTLNYFIGKEDPLWRRVGVEETPEV</sequence>
<feature type="binding site" evidence="11">
    <location>
        <position position="145"/>
    </location>
    <ligand>
        <name>substrate</name>
    </ligand>
</feature>
<feature type="binding site" evidence="11">
    <location>
        <position position="175"/>
    </location>
    <ligand>
        <name>substrate</name>
    </ligand>
</feature>
<feature type="binding site" evidence="11">
    <location>
        <position position="155"/>
    </location>
    <ligand>
        <name>substrate</name>
    </ligand>
</feature>
<dbReference type="GO" id="GO:0140932">
    <property type="term" value="F:5'-(N(7)-methyl 5'-triphosphoguanosine)-[mRNA] diphosphatase activity"/>
    <property type="evidence" value="ECO:0007669"/>
    <property type="project" value="UniProtKB-EC"/>
</dbReference>